<dbReference type="OMA" id="ADSWYGA"/>
<dbReference type="AlphaFoldDB" id="A4RU29"/>
<dbReference type="PROSITE" id="PS51186">
    <property type="entry name" value="GNAT"/>
    <property type="match status" value="1"/>
</dbReference>
<dbReference type="CDD" id="cd04301">
    <property type="entry name" value="NAT_SF"/>
    <property type="match status" value="1"/>
</dbReference>
<dbReference type="SUPFAM" id="SSF55729">
    <property type="entry name" value="Acyl-CoA N-acyltransferases (Nat)"/>
    <property type="match status" value="1"/>
</dbReference>
<evidence type="ECO:0000313" key="3">
    <source>
        <dbReference type="EMBL" id="ABO94892.1"/>
    </source>
</evidence>
<evidence type="ECO:0000313" key="4">
    <source>
        <dbReference type="Proteomes" id="UP000001568"/>
    </source>
</evidence>
<dbReference type="OrthoDB" id="10039976at2759"/>
<dbReference type="KEGG" id="olu:OSTLU_92401"/>
<accession>A4RU29</accession>
<feature type="domain" description="N-acetyltransferase" evidence="2">
    <location>
        <begin position="41"/>
        <end position="208"/>
    </location>
</feature>
<protein>
    <recommendedName>
        <fullName evidence="2">N-acetyltransferase domain-containing protein</fullName>
    </recommendedName>
</protein>
<dbReference type="InterPro" id="IPR016181">
    <property type="entry name" value="Acyl_CoA_acyltransferase"/>
</dbReference>
<dbReference type="eggNOG" id="ENOG502T2QM">
    <property type="taxonomic scope" value="Eukaryota"/>
</dbReference>
<evidence type="ECO:0000259" key="2">
    <source>
        <dbReference type="PROSITE" id="PS51186"/>
    </source>
</evidence>
<dbReference type="RefSeq" id="XP_001416599.1">
    <property type="nucleotide sequence ID" value="XM_001416562.1"/>
</dbReference>
<keyword evidence="4" id="KW-1185">Reference proteome</keyword>
<feature type="compositionally biased region" description="Basic and acidic residues" evidence="1">
    <location>
        <begin position="1"/>
        <end position="22"/>
    </location>
</feature>
<dbReference type="Gene3D" id="3.40.630.30">
    <property type="match status" value="1"/>
</dbReference>
<proteinExistence type="predicted"/>
<feature type="region of interest" description="Disordered" evidence="1">
    <location>
        <begin position="1"/>
        <end position="25"/>
    </location>
</feature>
<dbReference type="GO" id="GO:0016747">
    <property type="term" value="F:acyltransferase activity, transferring groups other than amino-acyl groups"/>
    <property type="evidence" value="ECO:0007669"/>
    <property type="project" value="InterPro"/>
</dbReference>
<dbReference type="Proteomes" id="UP000001568">
    <property type="component" value="Chromosome 3"/>
</dbReference>
<gene>
    <name evidence="3" type="ORF">OSTLU_92401</name>
</gene>
<name>A4RU29_OSTLU</name>
<dbReference type="Gramene" id="ABO94892">
    <property type="protein sequence ID" value="ABO94892"/>
    <property type="gene ID" value="OSTLU_92401"/>
</dbReference>
<reference evidence="3 4" key="1">
    <citation type="journal article" date="2007" name="Proc. Natl. Acad. Sci. U.S.A.">
        <title>The tiny eukaryote Ostreococcus provides genomic insights into the paradox of plankton speciation.</title>
        <authorList>
            <person name="Palenik B."/>
            <person name="Grimwood J."/>
            <person name="Aerts A."/>
            <person name="Rouze P."/>
            <person name="Salamov A."/>
            <person name="Putnam N."/>
            <person name="Dupont C."/>
            <person name="Jorgensen R."/>
            <person name="Derelle E."/>
            <person name="Rombauts S."/>
            <person name="Zhou K."/>
            <person name="Otillar R."/>
            <person name="Merchant S.S."/>
            <person name="Podell S."/>
            <person name="Gaasterland T."/>
            <person name="Napoli C."/>
            <person name="Gendler K."/>
            <person name="Manuell A."/>
            <person name="Tai V."/>
            <person name="Vallon O."/>
            <person name="Piganeau G."/>
            <person name="Jancek S."/>
            <person name="Heijde M."/>
            <person name="Jabbari K."/>
            <person name="Bowler C."/>
            <person name="Lohr M."/>
            <person name="Robbens S."/>
            <person name="Werner G."/>
            <person name="Dubchak I."/>
            <person name="Pazour G.J."/>
            <person name="Ren Q."/>
            <person name="Paulsen I."/>
            <person name="Delwiche C."/>
            <person name="Schmutz J."/>
            <person name="Rokhsar D."/>
            <person name="Van de Peer Y."/>
            <person name="Moreau H."/>
            <person name="Grigoriev I.V."/>
        </authorList>
    </citation>
    <scope>NUCLEOTIDE SEQUENCE [LARGE SCALE GENOMIC DNA]</scope>
    <source>
        <strain evidence="3 4">CCE9901</strain>
    </source>
</reference>
<dbReference type="EMBL" id="CP000583">
    <property type="protein sequence ID" value="ABO94892.1"/>
    <property type="molecule type" value="Genomic_DNA"/>
</dbReference>
<organism evidence="3 4">
    <name type="scientific">Ostreococcus lucimarinus (strain CCE9901)</name>
    <dbReference type="NCBI Taxonomy" id="436017"/>
    <lineage>
        <taxon>Eukaryota</taxon>
        <taxon>Viridiplantae</taxon>
        <taxon>Chlorophyta</taxon>
        <taxon>Mamiellophyceae</taxon>
        <taxon>Mamiellales</taxon>
        <taxon>Bathycoccaceae</taxon>
        <taxon>Ostreococcus</taxon>
    </lineage>
</organism>
<dbReference type="InterPro" id="IPR000182">
    <property type="entry name" value="GNAT_dom"/>
</dbReference>
<dbReference type="HOGENOM" id="CLU_1216213_0_0_1"/>
<dbReference type="GeneID" id="5001060"/>
<evidence type="ECO:0000256" key="1">
    <source>
        <dbReference type="SAM" id="MobiDB-lite"/>
    </source>
</evidence>
<dbReference type="Pfam" id="PF00583">
    <property type="entry name" value="Acetyltransf_1"/>
    <property type="match status" value="1"/>
</dbReference>
<sequence>MNRQPTDARHSPHSHSLHDRSPPPRARARTRMLIIDIIDHVAARRLFPELRAAHVECFPNDVPNDECVPNDGETEDAFFDRVTWLHEERETTWFVLRELDARGRRGAIVGFACGCAYADSWYGAHLGVVPRRRGEGLGSYLMYVSQAHAGKLGITRLQASVEVDGKIGRGRLLKYYERHGARAVETGFGSTGSVAASVIRIERAFTLEVALRELEDSERRVRGSAHSRSRSNRWFVAAAMTVVCVVLQKLRSRRK</sequence>